<dbReference type="SUPFAM" id="SSF55486">
    <property type="entry name" value="Metalloproteases ('zincins'), catalytic domain"/>
    <property type="match status" value="1"/>
</dbReference>
<dbReference type="EMBL" id="HBKN01001998">
    <property type="protein sequence ID" value="CAE2192413.1"/>
    <property type="molecule type" value="Transcribed_RNA"/>
</dbReference>
<evidence type="ECO:0000259" key="10">
    <source>
        <dbReference type="Pfam" id="PF05649"/>
    </source>
</evidence>
<feature type="domain" description="Peptidase M13 N-terminal" evidence="10">
    <location>
        <begin position="363"/>
        <end position="489"/>
    </location>
</feature>
<dbReference type="GO" id="GO:0046872">
    <property type="term" value="F:metal ion binding"/>
    <property type="evidence" value="ECO:0007669"/>
    <property type="project" value="UniProtKB-KW"/>
</dbReference>
<dbReference type="InterPro" id="IPR042089">
    <property type="entry name" value="Peptidase_M13_dom_2"/>
</dbReference>
<keyword evidence="3" id="KW-0645">Protease</keyword>
<keyword evidence="8" id="KW-0472">Membrane</keyword>
<evidence type="ECO:0000259" key="9">
    <source>
        <dbReference type="Pfam" id="PF01431"/>
    </source>
</evidence>
<dbReference type="GO" id="GO:0005886">
    <property type="term" value="C:plasma membrane"/>
    <property type="evidence" value="ECO:0007669"/>
    <property type="project" value="TreeGrafter"/>
</dbReference>
<organism evidence="11">
    <name type="scientific">Guillardia theta</name>
    <name type="common">Cryptophyte</name>
    <name type="synonym">Cryptomonas phi</name>
    <dbReference type="NCBI Taxonomy" id="55529"/>
    <lineage>
        <taxon>Eukaryota</taxon>
        <taxon>Cryptophyceae</taxon>
        <taxon>Pyrenomonadales</taxon>
        <taxon>Geminigeraceae</taxon>
        <taxon>Guillardia</taxon>
    </lineage>
</organism>
<dbReference type="OMA" id="DDAPNYG"/>
<evidence type="ECO:0000256" key="7">
    <source>
        <dbReference type="ARBA" id="ARBA00023049"/>
    </source>
</evidence>
<comment type="cofactor">
    <cofactor evidence="1">
        <name>Zn(2+)</name>
        <dbReference type="ChEBI" id="CHEBI:29105"/>
    </cofactor>
</comment>
<dbReference type="Gene3D" id="3.40.390.10">
    <property type="entry name" value="Collagenase (Catalytic Domain)"/>
    <property type="match status" value="1"/>
</dbReference>
<dbReference type="GO" id="GO:0004222">
    <property type="term" value="F:metalloendopeptidase activity"/>
    <property type="evidence" value="ECO:0007669"/>
    <property type="project" value="InterPro"/>
</dbReference>
<dbReference type="Gene3D" id="1.10.1380.10">
    <property type="entry name" value="Neutral endopeptidase , domain2"/>
    <property type="match status" value="1"/>
</dbReference>
<evidence type="ECO:0000256" key="6">
    <source>
        <dbReference type="ARBA" id="ARBA00022833"/>
    </source>
</evidence>
<gene>
    <name evidence="11" type="ORF">GTHE00462_LOCUS1724</name>
</gene>
<dbReference type="AlphaFoldDB" id="A0A7S4HA14"/>
<keyword evidence="8" id="KW-1133">Transmembrane helix</keyword>
<evidence type="ECO:0008006" key="12">
    <source>
        <dbReference type="Google" id="ProtNLM"/>
    </source>
</evidence>
<proteinExistence type="inferred from homology"/>
<keyword evidence="5" id="KW-0378">Hydrolase</keyword>
<evidence type="ECO:0000256" key="5">
    <source>
        <dbReference type="ARBA" id="ARBA00022801"/>
    </source>
</evidence>
<dbReference type="CDD" id="cd08662">
    <property type="entry name" value="M13"/>
    <property type="match status" value="1"/>
</dbReference>
<keyword evidence="7" id="KW-0482">Metalloprotease</keyword>
<dbReference type="InterPro" id="IPR008753">
    <property type="entry name" value="Peptidase_M13_N"/>
</dbReference>
<dbReference type="Pfam" id="PF01431">
    <property type="entry name" value="Peptidase_M13"/>
    <property type="match status" value="1"/>
</dbReference>
<evidence type="ECO:0000313" key="11">
    <source>
        <dbReference type="EMBL" id="CAE2192413.1"/>
    </source>
</evidence>
<dbReference type="Pfam" id="PF05649">
    <property type="entry name" value="Peptidase_M13_N"/>
    <property type="match status" value="2"/>
</dbReference>
<evidence type="ECO:0000256" key="3">
    <source>
        <dbReference type="ARBA" id="ARBA00022670"/>
    </source>
</evidence>
<keyword evidence="6" id="KW-0862">Zinc</keyword>
<feature type="domain" description="Peptidase M13 N-terminal" evidence="10">
    <location>
        <begin position="77"/>
        <end position="329"/>
    </location>
</feature>
<dbReference type="PRINTS" id="PR00786">
    <property type="entry name" value="NEPRILYSIN"/>
</dbReference>
<reference evidence="11" key="1">
    <citation type="submission" date="2021-01" db="EMBL/GenBank/DDBJ databases">
        <authorList>
            <person name="Corre E."/>
            <person name="Pelletier E."/>
            <person name="Niang G."/>
            <person name="Scheremetjew M."/>
            <person name="Finn R."/>
            <person name="Kale V."/>
            <person name="Holt S."/>
            <person name="Cochrane G."/>
            <person name="Meng A."/>
            <person name="Brown T."/>
            <person name="Cohen L."/>
        </authorList>
    </citation>
    <scope>NUCLEOTIDE SEQUENCE</scope>
    <source>
        <strain evidence="11">CCMP 2712</strain>
    </source>
</reference>
<name>A0A7S4HA14_GUITH</name>
<protein>
    <recommendedName>
        <fullName evidence="12">Endothelin-converting enzyme 1</fullName>
    </recommendedName>
</protein>
<dbReference type="GO" id="GO:0016485">
    <property type="term" value="P:protein processing"/>
    <property type="evidence" value="ECO:0007669"/>
    <property type="project" value="TreeGrafter"/>
</dbReference>
<accession>A0A7S4HA14</accession>
<dbReference type="InterPro" id="IPR000718">
    <property type="entry name" value="Peptidase_M13"/>
</dbReference>
<comment type="similarity">
    <text evidence="2">Belongs to the peptidase M13 family.</text>
</comment>
<dbReference type="PANTHER" id="PTHR11733:SF167">
    <property type="entry name" value="FI17812P1-RELATED"/>
    <property type="match status" value="1"/>
</dbReference>
<keyword evidence="4" id="KW-0479">Metal-binding</keyword>
<dbReference type="PANTHER" id="PTHR11733">
    <property type="entry name" value="ZINC METALLOPROTEASE FAMILY M13 NEPRILYSIN-RELATED"/>
    <property type="match status" value="1"/>
</dbReference>
<dbReference type="PROSITE" id="PS51885">
    <property type="entry name" value="NEPRILYSIN"/>
    <property type="match status" value="1"/>
</dbReference>
<evidence type="ECO:0000256" key="4">
    <source>
        <dbReference type="ARBA" id="ARBA00022723"/>
    </source>
</evidence>
<feature type="transmembrane region" description="Helical" evidence="8">
    <location>
        <begin position="20"/>
        <end position="40"/>
    </location>
</feature>
<keyword evidence="8" id="KW-0812">Transmembrane</keyword>
<sequence>MMQETAPLLRASPRRSPAKLVAIASASASILIVALIAAHYSEGLKTYLVSQDGTHDLSWIEMLPREMLSAVDPAIDPCNDFYSFACGKWDEKASIPDDKTSWLKSWDVPAQRIENEMRNAVEADSGVVGTYYRSCMNEDAINKLGNKPLQPWLKRIDEVKDMKSLTNLLVYLGNHNNGAFFGWSVTADSQHPETRAFYLSPGGMTLPDQSYYLSNDEEMKEHRATEKEVIEQLLINAGVEPEQAKMDALNCLALETRTAENVMPKEAARKAKGKRLTREQLKLLVPLFHWDDFFQGIGMADVGLEGGPQLIMRDDKYFEKLDSIFTDPNPNYSQLPLMVKSSELYRTAGLEYKPSDESSIDEKFDENDAAVLRSYLKYTIVSTFAPVLPAESFAEVLKPLFTDLYGIKNRPERWKKCYHSTTGAMSGHVSKLYVEKFFPEENKIAALNMLDKIRQSFKGDLDQVSWMDEDTRVKAEGKLEQMVFEVGYPSDWPHWCKLEGLSEDEYFNNYLKTEVCRVEKSRQKLREKVDRREWHYAGATDVNAYYSQKVNGLFIPAAVIDKPFFSAEYDDARNYGSLGAVLGHEMTHGFDDQGREYDGQGRRHEWWNKGTVDAFNERARCISKQYGSYTMNGKPVNGELTLGEDIADAGGLKMAHRAWASSGTSTRSTLEQRMFFLAYAQTWCGVERKEAENTLLFDAHAPRKWRVLGTLSDSEGFAKAYNCPAGSIMNRGVERCTLW</sequence>
<dbReference type="InterPro" id="IPR024079">
    <property type="entry name" value="MetalloPept_cat_dom_sf"/>
</dbReference>
<evidence type="ECO:0000256" key="1">
    <source>
        <dbReference type="ARBA" id="ARBA00001947"/>
    </source>
</evidence>
<dbReference type="InterPro" id="IPR018497">
    <property type="entry name" value="Peptidase_M13_C"/>
</dbReference>
<feature type="domain" description="Peptidase M13 C-terminal" evidence="9">
    <location>
        <begin position="543"/>
        <end position="732"/>
    </location>
</feature>
<evidence type="ECO:0000256" key="8">
    <source>
        <dbReference type="SAM" id="Phobius"/>
    </source>
</evidence>
<evidence type="ECO:0000256" key="2">
    <source>
        <dbReference type="ARBA" id="ARBA00007357"/>
    </source>
</evidence>